<dbReference type="InterPro" id="IPR009780">
    <property type="entry name" value="DUF1344"/>
</dbReference>
<accession>A0A380WNN6</accession>
<gene>
    <name evidence="2" type="ORF">NCTC10684_03716</name>
</gene>
<dbReference type="AlphaFoldDB" id="A0A380WNN6"/>
<protein>
    <submittedName>
        <fullName evidence="2">Protein of uncharacterized function (DUF1344)</fullName>
    </submittedName>
</protein>
<organism evidence="2 3">
    <name type="scientific">Aminobacter aminovorans</name>
    <name type="common">Chelatobacter heintzii</name>
    <dbReference type="NCBI Taxonomy" id="83263"/>
    <lineage>
        <taxon>Bacteria</taxon>
        <taxon>Pseudomonadati</taxon>
        <taxon>Pseudomonadota</taxon>
        <taxon>Alphaproteobacteria</taxon>
        <taxon>Hyphomicrobiales</taxon>
        <taxon>Phyllobacteriaceae</taxon>
        <taxon>Aminobacter</taxon>
    </lineage>
</organism>
<evidence type="ECO:0000256" key="1">
    <source>
        <dbReference type="SAM" id="SignalP"/>
    </source>
</evidence>
<reference evidence="2 3" key="1">
    <citation type="submission" date="2018-06" db="EMBL/GenBank/DDBJ databases">
        <authorList>
            <consortium name="Pathogen Informatics"/>
            <person name="Doyle S."/>
        </authorList>
    </citation>
    <scope>NUCLEOTIDE SEQUENCE [LARGE SCALE GENOMIC DNA]</scope>
    <source>
        <strain evidence="2 3">NCTC10684</strain>
    </source>
</reference>
<dbReference type="OrthoDB" id="8116946at2"/>
<feature type="chain" id="PRO_5016862847" evidence="1">
    <location>
        <begin position="21"/>
        <end position="78"/>
    </location>
</feature>
<dbReference type="Proteomes" id="UP000254701">
    <property type="component" value="Unassembled WGS sequence"/>
</dbReference>
<name>A0A380WNN6_AMIAI</name>
<dbReference type="EMBL" id="UFSM01000001">
    <property type="protein sequence ID" value="SUU90460.1"/>
    <property type="molecule type" value="Genomic_DNA"/>
</dbReference>
<sequence>MNKIILAASAIALMSGAAFASSAEGVVAKFDPAVRVITLESGQSYSVPRDVAIPSIQTGEKVSIQLNDEGDKVQGVLR</sequence>
<dbReference type="Pfam" id="PF07076">
    <property type="entry name" value="DUF1344"/>
    <property type="match status" value="1"/>
</dbReference>
<evidence type="ECO:0000313" key="2">
    <source>
        <dbReference type="EMBL" id="SUU90460.1"/>
    </source>
</evidence>
<proteinExistence type="predicted"/>
<feature type="signal peptide" evidence="1">
    <location>
        <begin position="1"/>
        <end position="20"/>
    </location>
</feature>
<keyword evidence="1" id="KW-0732">Signal</keyword>
<dbReference type="RefSeq" id="WP_115732452.1">
    <property type="nucleotide sequence ID" value="NZ_BAAAVY010000002.1"/>
</dbReference>
<evidence type="ECO:0000313" key="3">
    <source>
        <dbReference type="Proteomes" id="UP000254701"/>
    </source>
</evidence>